<evidence type="ECO:0000256" key="20">
    <source>
        <dbReference type="ARBA" id="ARBA00023172"/>
    </source>
</evidence>
<dbReference type="InterPro" id="IPR012337">
    <property type="entry name" value="RNaseH-like_sf"/>
</dbReference>
<dbReference type="GO" id="GO:0003964">
    <property type="term" value="F:RNA-directed DNA polymerase activity"/>
    <property type="evidence" value="ECO:0007669"/>
    <property type="project" value="UniProtKB-KW"/>
</dbReference>
<evidence type="ECO:0000256" key="16">
    <source>
        <dbReference type="ARBA" id="ARBA00022918"/>
    </source>
</evidence>
<comment type="caution">
    <text evidence="26">The sequence shown here is derived from an EMBL/GenBank/DDBJ whole genome shotgun (WGS) entry which is preliminary data.</text>
</comment>
<keyword evidence="21" id="KW-0511">Multifunctional enzyme</keyword>
<feature type="compositionally biased region" description="Basic and acidic residues" evidence="24">
    <location>
        <begin position="987"/>
        <end position="1001"/>
    </location>
</feature>
<keyword evidence="16" id="KW-0695">RNA-directed DNA polymerase</keyword>
<evidence type="ECO:0000256" key="8">
    <source>
        <dbReference type="ARBA" id="ARBA00022741"/>
    </source>
</evidence>
<dbReference type="GO" id="GO:0005524">
    <property type="term" value="F:ATP binding"/>
    <property type="evidence" value="ECO:0007669"/>
    <property type="project" value="UniProtKB-KW"/>
</dbReference>
<evidence type="ECO:0000256" key="15">
    <source>
        <dbReference type="ARBA" id="ARBA00022908"/>
    </source>
</evidence>
<dbReference type="SUPFAM" id="SSF56672">
    <property type="entry name" value="DNA/RNA polymerases"/>
    <property type="match status" value="1"/>
</dbReference>
<keyword evidence="11" id="KW-0378">Hydrolase</keyword>
<keyword evidence="12" id="KW-0067">ATP-binding</keyword>
<keyword evidence="20" id="KW-0233">DNA recombination</keyword>
<dbReference type="InterPro" id="IPR013103">
    <property type="entry name" value="RVT_2"/>
</dbReference>
<feature type="region of interest" description="Disordered" evidence="24">
    <location>
        <begin position="966"/>
        <end position="1001"/>
    </location>
</feature>
<evidence type="ECO:0000256" key="23">
    <source>
        <dbReference type="ARBA" id="ARBA00049244"/>
    </source>
</evidence>
<gene>
    <name evidence="26" type="ORF">Ptr86124_002733</name>
</gene>
<keyword evidence="10" id="KW-0255">Endonuclease</keyword>
<dbReference type="GO" id="GO:0006310">
    <property type="term" value="P:DNA recombination"/>
    <property type="evidence" value="ECO:0007669"/>
    <property type="project" value="UniProtKB-KW"/>
</dbReference>
<evidence type="ECO:0000256" key="14">
    <source>
        <dbReference type="ARBA" id="ARBA00022884"/>
    </source>
</evidence>
<evidence type="ECO:0000259" key="25">
    <source>
        <dbReference type="PROSITE" id="PS50994"/>
    </source>
</evidence>
<evidence type="ECO:0000256" key="4">
    <source>
        <dbReference type="ARBA" id="ARBA00022670"/>
    </source>
</evidence>
<dbReference type="PROSITE" id="PS50994">
    <property type="entry name" value="INTEGRASE"/>
    <property type="match status" value="1"/>
</dbReference>
<evidence type="ECO:0000256" key="22">
    <source>
        <dbReference type="ARBA" id="ARBA00048173"/>
    </source>
</evidence>
<feature type="domain" description="Integrase catalytic" evidence="25">
    <location>
        <begin position="577"/>
        <end position="751"/>
    </location>
</feature>
<evidence type="ECO:0000256" key="9">
    <source>
        <dbReference type="ARBA" id="ARBA00022750"/>
    </source>
</evidence>
<feature type="compositionally biased region" description="Basic and acidic residues" evidence="24">
    <location>
        <begin position="1096"/>
        <end position="1110"/>
    </location>
</feature>
<feature type="compositionally biased region" description="Basic and acidic residues" evidence="24">
    <location>
        <begin position="966"/>
        <end position="980"/>
    </location>
</feature>
<evidence type="ECO:0000256" key="7">
    <source>
        <dbReference type="ARBA" id="ARBA00022723"/>
    </source>
</evidence>
<dbReference type="InterPro" id="IPR043502">
    <property type="entry name" value="DNA/RNA_pol_sf"/>
</dbReference>
<evidence type="ECO:0000256" key="13">
    <source>
        <dbReference type="ARBA" id="ARBA00022842"/>
    </source>
</evidence>
<evidence type="ECO:0000256" key="18">
    <source>
        <dbReference type="ARBA" id="ARBA00023113"/>
    </source>
</evidence>
<evidence type="ECO:0000256" key="17">
    <source>
        <dbReference type="ARBA" id="ARBA00022932"/>
    </source>
</evidence>
<keyword evidence="15" id="KW-0229">DNA integration</keyword>
<comment type="catalytic activity">
    <reaction evidence="22">
        <text>DNA(n) + a 2'-deoxyribonucleoside 5'-triphosphate = DNA(n+1) + diphosphate</text>
        <dbReference type="Rhea" id="RHEA:22508"/>
        <dbReference type="Rhea" id="RHEA-COMP:17339"/>
        <dbReference type="Rhea" id="RHEA-COMP:17340"/>
        <dbReference type="ChEBI" id="CHEBI:33019"/>
        <dbReference type="ChEBI" id="CHEBI:61560"/>
        <dbReference type="ChEBI" id="CHEBI:173112"/>
        <dbReference type="EC" id="2.7.7.49"/>
    </reaction>
</comment>
<evidence type="ECO:0000313" key="27">
    <source>
        <dbReference type="Proteomes" id="UP000249757"/>
    </source>
</evidence>
<keyword evidence="3" id="KW-1188">Viral release from host cell</keyword>
<proteinExistence type="predicted"/>
<dbReference type="GO" id="GO:0032196">
    <property type="term" value="P:transposition"/>
    <property type="evidence" value="ECO:0007669"/>
    <property type="project" value="UniProtKB-KW"/>
</dbReference>
<keyword evidence="6" id="KW-0540">Nuclease</keyword>
<keyword evidence="27" id="KW-1185">Reference proteome</keyword>
<dbReference type="PANTHER" id="PTHR42648">
    <property type="entry name" value="TRANSPOSASE, PUTATIVE-RELATED"/>
    <property type="match status" value="1"/>
</dbReference>
<feature type="region of interest" description="Disordered" evidence="24">
    <location>
        <begin position="242"/>
        <end position="303"/>
    </location>
</feature>
<dbReference type="GO" id="GO:0015074">
    <property type="term" value="P:DNA integration"/>
    <property type="evidence" value="ECO:0007669"/>
    <property type="project" value="UniProtKB-KW"/>
</dbReference>
<dbReference type="GO" id="GO:0003723">
    <property type="term" value="F:RNA binding"/>
    <property type="evidence" value="ECO:0007669"/>
    <property type="project" value="UniProtKB-KW"/>
</dbReference>
<keyword evidence="8" id="KW-0547">Nucleotide-binding</keyword>
<comment type="catalytic activity">
    <reaction evidence="23">
        <text>DNA(n) + a 2'-deoxyribonucleoside 5'-triphosphate = DNA(n+1) + diphosphate</text>
        <dbReference type="Rhea" id="RHEA:22508"/>
        <dbReference type="Rhea" id="RHEA-COMP:17339"/>
        <dbReference type="Rhea" id="RHEA-COMP:17340"/>
        <dbReference type="ChEBI" id="CHEBI:33019"/>
        <dbReference type="ChEBI" id="CHEBI:61560"/>
        <dbReference type="ChEBI" id="CHEBI:173112"/>
        <dbReference type="EC" id="2.7.7.7"/>
    </reaction>
</comment>
<keyword evidence="17" id="KW-0808">Transferase</keyword>
<reference evidence="27" key="1">
    <citation type="journal article" date="2022" name="Microb. Genom.">
        <title>A global pangenome for the wheat fungal pathogen Pyrenophora tritici-repentis and prediction of effector protein structural homology.</title>
        <authorList>
            <person name="Moolhuijzen P.M."/>
            <person name="See P.T."/>
            <person name="Shi G."/>
            <person name="Powell H.R."/>
            <person name="Cockram J."/>
            <person name="Jorgensen L.N."/>
            <person name="Benslimane H."/>
            <person name="Strelkov S.E."/>
            <person name="Turner J."/>
            <person name="Liu Z."/>
            <person name="Moffat C.S."/>
        </authorList>
    </citation>
    <scope>NUCLEOTIDE SEQUENCE [LARGE SCALE GENOMIC DNA]</scope>
</reference>
<dbReference type="Pfam" id="PF07727">
    <property type="entry name" value="RVT_2"/>
    <property type="match status" value="1"/>
</dbReference>
<dbReference type="InterPro" id="IPR036397">
    <property type="entry name" value="RNaseH_sf"/>
</dbReference>
<keyword evidence="2" id="KW-0815">Transposition</keyword>
<dbReference type="CDD" id="cd09272">
    <property type="entry name" value="RNase_HI_RT_Ty1"/>
    <property type="match status" value="1"/>
</dbReference>
<keyword evidence="9" id="KW-0064">Aspartyl protease</keyword>
<evidence type="ECO:0000313" key="26">
    <source>
        <dbReference type="EMBL" id="KAI1519605.1"/>
    </source>
</evidence>
<keyword evidence="4" id="KW-0645">Protease</keyword>
<dbReference type="GO" id="GO:0005634">
    <property type="term" value="C:nucleus"/>
    <property type="evidence" value="ECO:0007669"/>
    <property type="project" value="UniProtKB-ARBA"/>
</dbReference>
<dbReference type="Pfam" id="PF22936">
    <property type="entry name" value="Pol_BBD"/>
    <property type="match status" value="1"/>
</dbReference>
<keyword evidence="18" id="KW-0917">Virion maturation</keyword>
<evidence type="ECO:0000256" key="5">
    <source>
        <dbReference type="ARBA" id="ARBA00022695"/>
    </source>
</evidence>
<evidence type="ECO:0000256" key="21">
    <source>
        <dbReference type="ARBA" id="ARBA00023268"/>
    </source>
</evidence>
<keyword evidence="5" id="KW-0548">Nucleotidyltransferase</keyword>
<dbReference type="GO" id="GO:0004519">
    <property type="term" value="F:endonuclease activity"/>
    <property type="evidence" value="ECO:0007669"/>
    <property type="project" value="UniProtKB-KW"/>
</dbReference>
<evidence type="ECO:0000256" key="6">
    <source>
        <dbReference type="ARBA" id="ARBA00022722"/>
    </source>
</evidence>
<evidence type="ECO:0000256" key="2">
    <source>
        <dbReference type="ARBA" id="ARBA00022578"/>
    </source>
</evidence>
<evidence type="ECO:0000256" key="1">
    <source>
        <dbReference type="ARBA" id="ARBA00002180"/>
    </source>
</evidence>
<dbReference type="PANTHER" id="PTHR42648:SF11">
    <property type="entry name" value="TRANSPOSON TY4-P GAG-POL POLYPROTEIN"/>
    <property type="match status" value="1"/>
</dbReference>
<dbReference type="GO" id="GO:0006508">
    <property type="term" value="P:proteolysis"/>
    <property type="evidence" value="ECO:0007669"/>
    <property type="project" value="UniProtKB-KW"/>
</dbReference>
<evidence type="ECO:0000256" key="19">
    <source>
        <dbReference type="ARBA" id="ARBA00023125"/>
    </source>
</evidence>
<comment type="function">
    <text evidence="1">The aspartyl protease (PR) mediates the proteolytic cleavages of the Gag and Gag-Pol polyproteins after assembly of the VLP.</text>
</comment>
<dbReference type="InterPro" id="IPR057670">
    <property type="entry name" value="SH3_retrovirus"/>
</dbReference>
<evidence type="ECO:0000256" key="24">
    <source>
        <dbReference type="SAM" id="MobiDB-lite"/>
    </source>
</evidence>
<keyword evidence="14" id="KW-0694">RNA-binding</keyword>
<keyword evidence="17" id="KW-0239">DNA-directed DNA polymerase</keyword>
<dbReference type="GO" id="GO:0046872">
    <property type="term" value="F:metal ion binding"/>
    <property type="evidence" value="ECO:0007669"/>
    <property type="project" value="UniProtKB-KW"/>
</dbReference>
<feature type="compositionally biased region" description="Basic and acidic residues" evidence="24">
    <location>
        <begin position="1016"/>
        <end position="1034"/>
    </location>
</feature>
<accession>A0A922NPE6</accession>
<keyword evidence="19" id="KW-0238">DNA-binding</keyword>
<evidence type="ECO:0000256" key="10">
    <source>
        <dbReference type="ARBA" id="ARBA00022759"/>
    </source>
</evidence>
<dbReference type="InterPro" id="IPR001584">
    <property type="entry name" value="Integrase_cat-core"/>
</dbReference>
<keyword evidence="7" id="KW-0479">Metal-binding</keyword>
<dbReference type="Proteomes" id="UP000249757">
    <property type="component" value="Unassembled WGS sequence"/>
</dbReference>
<organism evidence="26 27">
    <name type="scientific">Pyrenophora tritici-repentis</name>
    <dbReference type="NCBI Taxonomy" id="45151"/>
    <lineage>
        <taxon>Eukaryota</taxon>
        <taxon>Fungi</taxon>
        <taxon>Dikarya</taxon>
        <taxon>Ascomycota</taxon>
        <taxon>Pezizomycotina</taxon>
        <taxon>Dothideomycetes</taxon>
        <taxon>Pleosporomycetidae</taxon>
        <taxon>Pleosporales</taxon>
        <taxon>Pleosporineae</taxon>
        <taxon>Pleosporaceae</taxon>
        <taxon>Pyrenophora</taxon>
    </lineage>
</organism>
<dbReference type="Pfam" id="PF25597">
    <property type="entry name" value="SH3_retrovirus"/>
    <property type="match status" value="1"/>
</dbReference>
<feature type="region of interest" description="Disordered" evidence="24">
    <location>
        <begin position="1016"/>
        <end position="1115"/>
    </location>
</feature>
<name>A0A922NPE6_9PLEO</name>
<dbReference type="GO" id="GO:0003677">
    <property type="term" value="F:DNA binding"/>
    <property type="evidence" value="ECO:0007669"/>
    <property type="project" value="UniProtKB-KW"/>
</dbReference>
<evidence type="ECO:0000256" key="3">
    <source>
        <dbReference type="ARBA" id="ARBA00022612"/>
    </source>
</evidence>
<keyword evidence="13" id="KW-0460">Magnesium</keyword>
<dbReference type="GO" id="GO:0003887">
    <property type="term" value="F:DNA-directed DNA polymerase activity"/>
    <property type="evidence" value="ECO:0007669"/>
    <property type="project" value="UniProtKB-KW"/>
</dbReference>
<feature type="compositionally biased region" description="Polar residues" evidence="24">
    <location>
        <begin position="242"/>
        <end position="261"/>
    </location>
</feature>
<protein>
    <submittedName>
        <fullName evidence="26">Gag-Pol polyprotein</fullName>
    </submittedName>
</protein>
<dbReference type="EMBL" id="NRDI02000002">
    <property type="protein sequence ID" value="KAI1519605.1"/>
    <property type="molecule type" value="Genomic_DNA"/>
</dbReference>
<dbReference type="Gene3D" id="3.30.420.10">
    <property type="entry name" value="Ribonuclease H-like superfamily/Ribonuclease H"/>
    <property type="match status" value="1"/>
</dbReference>
<dbReference type="SUPFAM" id="SSF53098">
    <property type="entry name" value="Ribonuclease H-like"/>
    <property type="match status" value="1"/>
</dbReference>
<dbReference type="GO" id="GO:0004190">
    <property type="term" value="F:aspartic-type endopeptidase activity"/>
    <property type="evidence" value="ECO:0007669"/>
    <property type="project" value="UniProtKB-KW"/>
</dbReference>
<evidence type="ECO:0000256" key="12">
    <source>
        <dbReference type="ARBA" id="ARBA00022840"/>
    </source>
</evidence>
<dbReference type="InterPro" id="IPR054722">
    <property type="entry name" value="PolX-like_BBD"/>
</dbReference>
<sequence>MAPSTAMDAIPKLQADGSNAYHWEAALKLYANIHSIGGLLDGSYMVTYPETPHYQTEPTTTSSAFNTPQLLLDAQQRVRAHNKEVTTQYDKDYELYRIYNSRESSLTLAILNTVPRSVWDNVMNLPTVRQKYEAITARYREQGVTEECTIWADFFKLRAQDCPSTANFTDKFKAGLAKLDVIADCKLSNKARVYQFILAINNAYPDYGRDRRADLRRNVTLNVDRMCSELIDEARRDDPIKTINTSIRASGGDNNRSQPLGDNNDANRSATRGRGNRGNGRAQRGRGRGSEGATQRPTNTSPYCKHCDCNHTGGGDNCWYTFPHLATEAWRQRQAQQQGKQQPTSTNAAAINAEGFAFTTVHLSEKVQSLTKETSNFKQRFIIDTGSSDHICNDRSKFQILHDTAPATINTGAGPITAKQVGTIQITVVTSEGVLNKVSFTNVLYAPDMFVSVLSHSKLRAKNLYYHGWDSKLYLMPSQQEIAFTPEIDKIPTLLLANTELEAARAFAFATAATTNPTGVLAPYREITLQELHELFGHADPKALKLLVANTTGLRLTTTQAFSCEACMLSKSKKQISRRSPARSTTFLHRIHIDIVGPVTPEGVNGERYWILYTDDYSRYRWIDFTDCKAAITSKLIQHLDKMETQHHVRVSIVHMDNDNMFLNQTTGRYFKDKGIISEPSTAYTPHQNGVAEASNYVVEVRARTMILAAPHISKSYWPYAAQYSIDVLNHSVSSAVLDSKTPRQLLFEHMKVANPVPNLCSFRTFGEAGYVHQPVQRRVQSAKFEPRSVKMYFVGREGSRIYLMWDPVTQSIHRTSSVAWPKHDVKAVVQEDTATTKPDQCFYIQDPPPALDPSSFPHHEVSLPEQGSGYVFDGLEAEAQSSFDFDADIDNYNVSYEARKLRSSVHHLSVQYELLKHENEGLKEALQHKKKHRKKGKALDLQQRQEYHGGSVFWSPRKLREARAREAVRERDETEEKLQKARSKKQREEARLQRQDELEERRVERQRLKEMRELERAEKAAERARQKEERDAAKAIQLPQKGKRRASAATSSNNKRQKRVEAARAGAQVQEEPPAPPSKLTSRGRNVANARATPQRRDTSQNAPRHDEISASFDARNILDGRRRITRPPNRYAAVSRCFATAITEATTTDLPPEPATRKAARLHPYSKQWIAAEDEELVSLDQNGTWETTTTIPPDVYALPTKWVYKYKVKDDGQLERFKARLVVCGNRQETDFWRETYAAVARATTLKVLLALVATEDLECEQADVVTAFLNGKLDKDEVVYVRLPDGRKAKLIKALYGLRRSPRLWYNELSSYLKGIGLDPLESDPCVFKHLDGSLILAYVDDIIFITATKQRMKEIKEAVYKKYKCRDLGPISHYLGLRIRRSRPSRLIEISMESYVDKLVEEYSRQHALPRYTPLDTSVLKLKLRSPTDLATQQQIQNYQKVIGKLLYPATQLRADISFHVAYLARAMSNPTQQHYEYAIQIIDYLKTFKSLVMSYRATSPHARMPITMYATSYDDNKNNTNPTLHLHGYSDASFADGEDRKSTSGYLFKLAGGTICHKSVKQKLVTTSTTEAEYAALTYAAKEATWLYRLLHQLGYNGTDTHPILIYGDNAPSIQLLHSEGHHERTKHVDIYYHYIKDQVRDGNLYVEHVRTHEMAADGLTKPLERQAHSRYLQQLGLTTPTIETKDYNKGG</sequence>
<dbReference type="InterPro" id="IPR039537">
    <property type="entry name" value="Retrotran_Ty1/copia-like"/>
</dbReference>
<evidence type="ECO:0000256" key="11">
    <source>
        <dbReference type="ARBA" id="ARBA00022801"/>
    </source>
</evidence>